<organism evidence="1 2">
    <name type="scientific">Cohnella silvisoli</name>
    <dbReference type="NCBI Taxonomy" id="2873699"/>
    <lineage>
        <taxon>Bacteria</taxon>
        <taxon>Bacillati</taxon>
        <taxon>Bacillota</taxon>
        <taxon>Bacilli</taxon>
        <taxon>Bacillales</taxon>
        <taxon>Paenibacillaceae</taxon>
        <taxon>Cohnella</taxon>
    </lineage>
</organism>
<dbReference type="RefSeq" id="WP_232190222.1">
    <property type="nucleotide sequence ID" value="NZ_JAIOAP010000029.1"/>
</dbReference>
<gene>
    <name evidence="1" type="ORF">QJS35_28375</name>
</gene>
<name>A0ABV1L1T2_9BACL</name>
<dbReference type="Proteomes" id="UP001493487">
    <property type="component" value="Unassembled WGS sequence"/>
</dbReference>
<dbReference type="EMBL" id="JASKHM010000020">
    <property type="protein sequence ID" value="MEQ4486305.1"/>
    <property type="molecule type" value="Genomic_DNA"/>
</dbReference>
<evidence type="ECO:0000313" key="2">
    <source>
        <dbReference type="Proteomes" id="UP001493487"/>
    </source>
</evidence>
<keyword evidence="2" id="KW-1185">Reference proteome</keyword>
<evidence type="ECO:0000313" key="1">
    <source>
        <dbReference type="EMBL" id="MEQ4486305.1"/>
    </source>
</evidence>
<sequence length="69" mass="8098">MTLKEKMNMKKKATSKTETLLFVLGISYKRRTRNTPITSNRRWERQTKSECSHRLQRRGLLASTIAAFP</sequence>
<accession>A0ABV1L1T2</accession>
<reference evidence="1 2" key="1">
    <citation type="journal article" date="2023" name="Genome Announc.">
        <title>Pan-Genome Analyses of the Genus Cohnella and Proposal of the Novel Species Cohnella silvisoli sp. nov., Isolated from Forest Soil.</title>
        <authorList>
            <person name="Wang C."/>
            <person name="Mao L."/>
            <person name="Bao G."/>
            <person name="Zhu H."/>
        </authorList>
    </citation>
    <scope>NUCLEOTIDE SEQUENCE [LARGE SCALE GENOMIC DNA]</scope>
    <source>
        <strain evidence="1 2">NL03-T5-1</strain>
    </source>
</reference>
<proteinExistence type="predicted"/>
<protein>
    <submittedName>
        <fullName evidence="1">Uncharacterized protein</fullName>
    </submittedName>
</protein>
<comment type="caution">
    <text evidence="1">The sequence shown here is derived from an EMBL/GenBank/DDBJ whole genome shotgun (WGS) entry which is preliminary data.</text>
</comment>